<accession>A0ACD3BCS0</accession>
<protein>
    <submittedName>
        <fullName evidence="1">Uncharacterized protein</fullName>
    </submittedName>
</protein>
<name>A0ACD3BCS0_9AGAR</name>
<proteinExistence type="predicted"/>
<reference evidence="1 2" key="1">
    <citation type="journal article" date="2019" name="Nat. Ecol. Evol.">
        <title>Megaphylogeny resolves global patterns of mushroom evolution.</title>
        <authorList>
            <person name="Varga T."/>
            <person name="Krizsan K."/>
            <person name="Foldi C."/>
            <person name="Dima B."/>
            <person name="Sanchez-Garcia M."/>
            <person name="Sanchez-Ramirez S."/>
            <person name="Szollosi G.J."/>
            <person name="Szarkandi J.G."/>
            <person name="Papp V."/>
            <person name="Albert L."/>
            <person name="Andreopoulos W."/>
            <person name="Angelini C."/>
            <person name="Antonin V."/>
            <person name="Barry K.W."/>
            <person name="Bougher N.L."/>
            <person name="Buchanan P."/>
            <person name="Buyck B."/>
            <person name="Bense V."/>
            <person name="Catcheside P."/>
            <person name="Chovatia M."/>
            <person name="Cooper J."/>
            <person name="Damon W."/>
            <person name="Desjardin D."/>
            <person name="Finy P."/>
            <person name="Geml J."/>
            <person name="Haridas S."/>
            <person name="Hughes K."/>
            <person name="Justo A."/>
            <person name="Karasinski D."/>
            <person name="Kautmanova I."/>
            <person name="Kiss B."/>
            <person name="Kocsube S."/>
            <person name="Kotiranta H."/>
            <person name="LaButti K.M."/>
            <person name="Lechner B.E."/>
            <person name="Liimatainen K."/>
            <person name="Lipzen A."/>
            <person name="Lukacs Z."/>
            <person name="Mihaltcheva S."/>
            <person name="Morgado L.N."/>
            <person name="Niskanen T."/>
            <person name="Noordeloos M.E."/>
            <person name="Ohm R.A."/>
            <person name="Ortiz-Santana B."/>
            <person name="Ovrebo C."/>
            <person name="Racz N."/>
            <person name="Riley R."/>
            <person name="Savchenko A."/>
            <person name="Shiryaev A."/>
            <person name="Soop K."/>
            <person name="Spirin V."/>
            <person name="Szebenyi C."/>
            <person name="Tomsovsky M."/>
            <person name="Tulloss R.E."/>
            <person name="Uehling J."/>
            <person name="Grigoriev I.V."/>
            <person name="Vagvolgyi C."/>
            <person name="Papp T."/>
            <person name="Martin F.M."/>
            <person name="Miettinen O."/>
            <person name="Hibbett D.S."/>
            <person name="Nagy L.G."/>
        </authorList>
    </citation>
    <scope>NUCLEOTIDE SEQUENCE [LARGE SCALE GENOMIC DNA]</scope>
    <source>
        <strain evidence="1 2">NL-1719</strain>
    </source>
</reference>
<evidence type="ECO:0000313" key="2">
    <source>
        <dbReference type="Proteomes" id="UP000308600"/>
    </source>
</evidence>
<sequence length="629" mass="69618">MSLYPNYYGQPSYANPPLPPAHNGFHHPYQQQQYQSIPPLPSTQSLPVYHVDPVTFRRDYASRLAELTVNSRPIIQNLSYIAQEYTRFANIVAECIEAHIRRVPPWMKLPAFYLLDAISKNLYDPYARHFSAFVTPLFLDTYQVVDLSTRSKMEEMLLTWRTASPTGKELFGVPPQVSIERGVWDTTGNTNSNLPPGSTITTPQVLRELEFTLSQKERALQNNPYDGVAQKHITVLHQLRNLVETGVSQDQLHLILSQLRTLLRNTPPQVAPPQPVIPQPAVWPPSYAPVASQAPAAPYPPPPVNAIPPSNPAPSSSAPSNIASLLSTLVKAGIVSANAPTPPPPTDEKVASPEHSEQKRIKSYRQAVLAIPVKLNSNDITRQRPPIVDLLYDRLTVQCKQCGIRFVDNDEGKKSMNNHLDMHFRQNRKANQNVGRGHSRSLFVAVEDWVHETIDIKGKGRADGTRPVNAKVAAAAEAAKREAELRALSVVVPLGEEAEMKACPICKEVLQSEFLEDVEDWVWRNAIMKDDKVYHATCHAEAVTSTSNLAARLRNEARGSRSRSGTPESRVTPPPTRVRPTDVKAPSLSPSQEAKTTGTKRKVDPDDLPLGHEHGGTPPLKKLALSPSA</sequence>
<keyword evidence="2" id="KW-1185">Reference proteome</keyword>
<gene>
    <name evidence="1" type="ORF">BDN72DRAFT_831244</name>
</gene>
<evidence type="ECO:0000313" key="1">
    <source>
        <dbReference type="EMBL" id="TFK75804.1"/>
    </source>
</evidence>
<organism evidence="1 2">
    <name type="scientific">Pluteus cervinus</name>
    <dbReference type="NCBI Taxonomy" id="181527"/>
    <lineage>
        <taxon>Eukaryota</taxon>
        <taxon>Fungi</taxon>
        <taxon>Dikarya</taxon>
        <taxon>Basidiomycota</taxon>
        <taxon>Agaricomycotina</taxon>
        <taxon>Agaricomycetes</taxon>
        <taxon>Agaricomycetidae</taxon>
        <taxon>Agaricales</taxon>
        <taxon>Pluteineae</taxon>
        <taxon>Pluteaceae</taxon>
        <taxon>Pluteus</taxon>
    </lineage>
</organism>
<dbReference type="EMBL" id="ML208261">
    <property type="protein sequence ID" value="TFK75804.1"/>
    <property type="molecule type" value="Genomic_DNA"/>
</dbReference>
<dbReference type="Proteomes" id="UP000308600">
    <property type="component" value="Unassembled WGS sequence"/>
</dbReference>